<dbReference type="PROSITE" id="PS00798">
    <property type="entry name" value="ALDOKETO_REDUCTASE_1"/>
    <property type="match status" value="1"/>
</dbReference>
<dbReference type="Pfam" id="PF00248">
    <property type="entry name" value="Aldo_ket_red"/>
    <property type="match status" value="1"/>
</dbReference>
<feature type="active site" description="Proton donor" evidence="2">
    <location>
        <position position="45"/>
    </location>
</feature>
<evidence type="ECO:0000313" key="6">
    <source>
        <dbReference type="EMBL" id="ORX69074.1"/>
    </source>
</evidence>
<dbReference type="GeneID" id="63800837"/>
<dbReference type="OrthoDB" id="416253at2759"/>
<keyword evidence="7" id="KW-1185">Reference proteome</keyword>
<feature type="binding site" evidence="3">
    <location>
        <position position="103"/>
    </location>
    <ligand>
        <name>substrate</name>
    </ligand>
</feature>
<organism evidence="6 7">
    <name type="scientific">Linderina pennispora</name>
    <dbReference type="NCBI Taxonomy" id="61395"/>
    <lineage>
        <taxon>Eukaryota</taxon>
        <taxon>Fungi</taxon>
        <taxon>Fungi incertae sedis</taxon>
        <taxon>Zoopagomycota</taxon>
        <taxon>Kickxellomycotina</taxon>
        <taxon>Kickxellomycetes</taxon>
        <taxon>Kickxellales</taxon>
        <taxon>Kickxellaceae</taxon>
        <taxon>Linderina</taxon>
    </lineage>
</organism>
<dbReference type="PANTHER" id="PTHR11732">
    <property type="entry name" value="ALDO/KETO REDUCTASE"/>
    <property type="match status" value="1"/>
</dbReference>
<dbReference type="AlphaFoldDB" id="A0A1Y1W7E8"/>
<evidence type="ECO:0000313" key="7">
    <source>
        <dbReference type="Proteomes" id="UP000193922"/>
    </source>
</evidence>
<dbReference type="InterPro" id="IPR023210">
    <property type="entry name" value="NADP_OxRdtase_dom"/>
</dbReference>
<dbReference type="SUPFAM" id="SSF51430">
    <property type="entry name" value="NAD(P)-linked oxidoreductase"/>
    <property type="match status" value="1"/>
</dbReference>
<dbReference type="PROSITE" id="PS00062">
    <property type="entry name" value="ALDOKETO_REDUCTASE_2"/>
    <property type="match status" value="1"/>
</dbReference>
<dbReference type="PRINTS" id="PR00069">
    <property type="entry name" value="ALDKETRDTASE"/>
</dbReference>
<evidence type="ECO:0000256" key="3">
    <source>
        <dbReference type="PIRSR" id="PIRSR000097-2"/>
    </source>
</evidence>
<dbReference type="GO" id="GO:0016616">
    <property type="term" value="F:oxidoreductase activity, acting on the CH-OH group of donors, NAD or NADP as acceptor"/>
    <property type="evidence" value="ECO:0007669"/>
    <property type="project" value="UniProtKB-ARBA"/>
</dbReference>
<proteinExistence type="predicted"/>
<dbReference type="Gene3D" id="3.20.20.100">
    <property type="entry name" value="NADP-dependent oxidoreductase domain"/>
    <property type="match status" value="1"/>
</dbReference>
<accession>A0A1Y1W7E8</accession>
<reference evidence="6 7" key="1">
    <citation type="submission" date="2016-07" db="EMBL/GenBank/DDBJ databases">
        <title>Pervasive Adenine N6-methylation of Active Genes in Fungi.</title>
        <authorList>
            <consortium name="DOE Joint Genome Institute"/>
            <person name="Mondo S.J."/>
            <person name="Dannebaum R.O."/>
            <person name="Kuo R.C."/>
            <person name="Labutti K."/>
            <person name="Haridas S."/>
            <person name="Kuo A."/>
            <person name="Salamov A."/>
            <person name="Ahrendt S.R."/>
            <person name="Lipzen A."/>
            <person name="Sullivan W."/>
            <person name="Andreopoulos W.B."/>
            <person name="Clum A."/>
            <person name="Lindquist E."/>
            <person name="Daum C."/>
            <person name="Ramamoorthy G.K."/>
            <person name="Gryganskyi A."/>
            <person name="Culley D."/>
            <person name="Magnuson J.K."/>
            <person name="James T.Y."/>
            <person name="O'Malley M.A."/>
            <person name="Stajich J.E."/>
            <person name="Spatafora J.W."/>
            <person name="Visel A."/>
            <person name="Grigoriev I.V."/>
        </authorList>
    </citation>
    <scope>NUCLEOTIDE SEQUENCE [LARGE SCALE GENOMIC DNA]</scope>
    <source>
        <strain evidence="6 7">ATCC 12442</strain>
    </source>
</reference>
<name>A0A1Y1W7E8_9FUNG</name>
<comment type="caution">
    <text evidence="6">The sequence shown here is derived from an EMBL/GenBank/DDBJ whole genome shotgun (WGS) entry which is preliminary data.</text>
</comment>
<feature type="domain" description="NADP-dependent oxidoreductase" evidence="5">
    <location>
        <begin position="12"/>
        <end position="270"/>
    </location>
</feature>
<sequence>LTLNTGAKMPIIGFGTWLGKNDILAKVVEEAIRAGYRHIDTAWMYDTEAAVGEGIRNSGIARSEIFVTTKLWNSFHRPEDVATGLSESLAKLGLDYIDLYLMHGPLCVSEPVAHTDGIHESDLQIDVVDTYRAMEKLLETGRVKAIGVSNFSAARLEHLLANTTVVPAVNQVELHPYLPQPKLVEFCQSKGITITGHSPLGSIAKFNLREDPVINEIARERGVSAAQVLLAWGVKRGYSVIPKTNCQERLVENFERIEITDEDFSRINGITFRARF</sequence>
<evidence type="ECO:0000256" key="1">
    <source>
        <dbReference type="ARBA" id="ARBA00023002"/>
    </source>
</evidence>
<dbReference type="STRING" id="61395.A0A1Y1W7E8"/>
<dbReference type="InterPro" id="IPR018170">
    <property type="entry name" value="Aldo/ket_reductase_CS"/>
</dbReference>
<feature type="non-terminal residue" evidence="6">
    <location>
        <position position="1"/>
    </location>
</feature>
<feature type="site" description="Lowers pKa of active site Tyr" evidence="4">
    <location>
        <position position="70"/>
    </location>
</feature>
<keyword evidence="1" id="KW-0560">Oxidoreductase</keyword>
<dbReference type="FunFam" id="3.20.20.100:FF:000002">
    <property type="entry name" value="2,5-diketo-D-gluconic acid reductase A"/>
    <property type="match status" value="1"/>
</dbReference>
<dbReference type="RefSeq" id="XP_040742806.1">
    <property type="nucleotide sequence ID" value="XM_040884189.1"/>
</dbReference>
<evidence type="ECO:0000259" key="5">
    <source>
        <dbReference type="Pfam" id="PF00248"/>
    </source>
</evidence>
<gene>
    <name evidence="6" type="ORF">DL89DRAFT_210633</name>
</gene>
<dbReference type="CDD" id="cd19071">
    <property type="entry name" value="AKR_AKR1-5-like"/>
    <property type="match status" value="1"/>
</dbReference>
<dbReference type="Proteomes" id="UP000193922">
    <property type="component" value="Unassembled WGS sequence"/>
</dbReference>
<dbReference type="EMBL" id="MCFD01000008">
    <property type="protein sequence ID" value="ORX69074.1"/>
    <property type="molecule type" value="Genomic_DNA"/>
</dbReference>
<dbReference type="PIRSF" id="PIRSF000097">
    <property type="entry name" value="AKR"/>
    <property type="match status" value="1"/>
</dbReference>
<evidence type="ECO:0000256" key="2">
    <source>
        <dbReference type="PIRSR" id="PIRSR000097-1"/>
    </source>
</evidence>
<evidence type="ECO:0000256" key="4">
    <source>
        <dbReference type="PIRSR" id="PIRSR000097-3"/>
    </source>
</evidence>
<protein>
    <submittedName>
        <fullName evidence="6">Aldo/keto reductase</fullName>
    </submittedName>
</protein>
<feature type="non-terminal residue" evidence="6">
    <location>
        <position position="276"/>
    </location>
</feature>
<dbReference type="InterPro" id="IPR036812">
    <property type="entry name" value="NAD(P)_OxRdtase_dom_sf"/>
</dbReference>
<dbReference type="InterPro" id="IPR020471">
    <property type="entry name" value="AKR"/>
</dbReference>